<dbReference type="PROSITE" id="PS00108">
    <property type="entry name" value="PROTEIN_KINASE_ST"/>
    <property type="match status" value="1"/>
</dbReference>
<evidence type="ECO:0000256" key="2">
    <source>
        <dbReference type="ARBA" id="ARBA00022527"/>
    </source>
</evidence>
<dbReference type="PANTHER" id="PTHR43289:SF6">
    <property type="entry name" value="SERINE_THREONINE-PROTEIN KINASE NEKL-3"/>
    <property type="match status" value="1"/>
</dbReference>
<dbReference type="Pfam" id="PF00069">
    <property type="entry name" value="Pkinase"/>
    <property type="match status" value="1"/>
</dbReference>
<dbReference type="Proteomes" id="UP000199019">
    <property type="component" value="Unassembled WGS sequence"/>
</dbReference>
<dbReference type="GO" id="GO:0005524">
    <property type="term" value="F:ATP binding"/>
    <property type="evidence" value="ECO:0007669"/>
    <property type="project" value="UniProtKB-KW"/>
</dbReference>
<keyword evidence="3" id="KW-0808">Transferase</keyword>
<gene>
    <name evidence="12" type="ORF">SAMN05216199_0034</name>
</gene>
<evidence type="ECO:0000256" key="6">
    <source>
        <dbReference type="ARBA" id="ARBA00022840"/>
    </source>
</evidence>
<comment type="catalytic activity">
    <reaction evidence="8">
        <text>L-seryl-[protein] + ATP = O-phospho-L-seryl-[protein] + ADP + H(+)</text>
        <dbReference type="Rhea" id="RHEA:17989"/>
        <dbReference type="Rhea" id="RHEA-COMP:9863"/>
        <dbReference type="Rhea" id="RHEA-COMP:11604"/>
        <dbReference type="ChEBI" id="CHEBI:15378"/>
        <dbReference type="ChEBI" id="CHEBI:29999"/>
        <dbReference type="ChEBI" id="CHEBI:30616"/>
        <dbReference type="ChEBI" id="CHEBI:83421"/>
        <dbReference type="ChEBI" id="CHEBI:456216"/>
        <dbReference type="EC" id="2.7.11.1"/>
    </reaction>
</comment>
<dbReference type="SUPFAM" id="SSF56112">
    <property type="entry name" value="Protein kinase-like (PK-like)"/>
    <property type="match status" value="1"/>
</dbReference>
<dbReference type="CDD" id="cd14014">
    <property type="entry name" value="STKc_PknB_like"/>
    <property type="match status" value="1"/>
</dbReference>
<dbReference type="FunFam" id="1.10.510.10:FF:000021">
    <property type="entry name" value="Serine/threonine protein kinase"/>
    <property type="match status" value="1"/>
</dbReference>
<organism evidence="12 13">
    <name type="scientific">Pedococcus cremeus</name>
    <dbReference type="NCBI Taxonomy" id="587636"/>
    <lineage>
        <taxon>Bacteria</taxon>
        <taxon>Bacillati</taxon>
        <taxon>Actinomycetota</taxon>
        <taxon>Actinomycetes</taxon>
        <taxon>Micrococcales</taxon>
        <taxon>Intrasporangiaceae</taxon>
        <taxon>Pedococcus</taxon>
    </lineage>
</organism>
<evidence type="ECO:0000256" key="4">
    <source>
        <dbReference type="ARBA" id="ARBA00022741"/>
    </source>
</evidence>
<dbReference type="STRING" id="587636.SAMN05216199_0034"/>
<proteinExistence type="predicted"/>
<feature type="domain" description="Protein kinase" evidence="11">
    <location>
        <begin position="13"/>
        <end position="270"/>
    </location>
</feature>
<sequence>MNYEPGLLVAGRYRLEEVIATGGMGQVWRATDETLERHVAVKVLRPDTASEEGFLERFRAEAKHSAALQHPNIATVHDFGEGAHSAYLVMELIEGRPLSEVIKERAPLPAEEVTEILYQAAIALNAAHEAGVVHRDVKPANIVVDDHGYARLTDFGISRAIAGAQLTQTGEVLGTPHYLAPEQAQGQPAGPASDLYALAVVGYELITGNRPFAGDSMITTALAHVSQPAPQLPEDVPEPLRTVVMAGLAKDPARRPANGEAMAEALHLPVGTVPEELVAGAQSAVAPVVGGAGLLTPDPSVPTGAMTMPPHTPPAPASVTSPPQPSAVRRWLLPGAALVAAVVVIVVVAVTSHGNDGALLPLRHLSGTTQNTTQHATQDTTLHDGGNTR</sequence>
<keyword evidence="10" id="KW-0472">Membrane</keyword>
<dbReference type="SMART" id="SM00220">
    <property type="entry name" value="S_TKc"/>
    <property type="match status" value="1"/>
</dbReference>
<evidence type="ECO:0000256" key="10">
    <source>
        <dbReference type="SAM" id="Phobius"/>
    </source>
</evidence>
<name>A0A1H9XPL0_9MICO</name>
<dbReference type="PROSITE" id="PS50011">
    <property type="entry name" value="PROTEIN_KINASE_DOM"/>
    <property type="match status" value="1"/>
</dbReference>
<evidence type="ECO:0000256" key="1">
    <source>
        <dbReference type="ARBA" id="ARBA00012513"/>
    </source>
</evidence>
<feature type="transmembrane region" description="Helical" evidence="10">
    <location>
        <begin position="331"/>
        <end position="350"/>
    </location>
</feature>
<dbReference type="EC" id="2.7.11.1" evidence="1"/>
<keyword evidence="5 12" id="KW-0418">Kinase</keyword>
<evidence type="ECO:0000259" key="11">
    <source>
        <dbReference type="PROSITE" id="PS50011"/>
    </source>
</evidence>
<evidence type="ECO:0000256" key="8">
    <source>
        <dbReference type="ARBA" id="ARBA00048679"/>
    </source>
</evidence>
<keyword evidence="4" id="KW-0547">Nucleotide-binding</keyword>
<evidence type="ECO:0000313" key="13">
    <source>
        <dbReference type="Proteomes" id="UP000199019"/>
    </source>
</evidence>
<evidence type="ECO:0000256" key="7">
    <source>
        <dbReference type="ARBA" id="ARBA00047899"/>
    </source>
</evidence>
<accession>A0A1H9XPL0</accession>
<keyword evidence="6" id="KW-0067">ATP-binding</keyword>
<dbReference type="OrthoDB" id="9762169at2"/>
<keyword evidence="10" id="KW-0812">Transmembrane</keyword>
<dbReference type="EMBL" id="FOHB01000010">
    <property type="protein sequence ID" value="SES48085.1"/>
    <property type="molecule type" value="Genomic_DNA"/>
</dbReference>
<evidence type="ECO:0000256" key="9">
    <source>
        <dbReference type="SAM" id="MobiDB-lite"/>
    </source>
</evidence>
<protein>
    <recommendedName>
        <fullName evidence="1">non-specific serine/threonine protein kinase</fullName>
        <ecNumber evidence="1">2.7.11.1</ecNumber>
    </recommendedName>
</protein>
<evidence type="ECO:0000313" key="12">
    <source>
        <dbReference type="EMBL" id="SES48085.1"/>
    </source>
</evidence>
<dbReference type="RefSeq" id="WP_091762364.1">
    <property type="nucleotide sequence ID" value="NZ_FOHB01000010.1"/>
</dbReference>
<dbReference type="FunFam" id="3.30.200.20:FF:000035">
    <property type="entry name" value="Serine/threonine protein kinase Stk1"/>
    <property type="match status" value="1"/>
</dbReference>
<reference evidence="13" key="1">
    <citation type="submission" date="2016-10" db="EMBL/GenBank/DDBJ databases">
        <authorList>
            <person name="Varghese N."/>
            <person name="Submissions S."/>
        </authorList>
    </citation>
    <scope>NUCLEOTIDE SEQUENCE [LARGE SCALE GENOMIC DNA]</scope>
    <source>
        <strain evidence="13">CGMCC 1.6963</strain>
    </source>
</reference>
<keyword evidence="13" id="KW-1185">Reference proteome</keyword>
<dbReference type="InterPro" id="IPR011009">
    <property type="entry name" value="Kinase-like_dom_sf"/>
</dbReference>
<dbReference type="GO" id="GO:0045717">
    <property type="term" value="P:negative regulation of fatty acid biosynthetic process"/>
    <property type="evidence" value="ECO:0007669"/>
    <property type="project" value="UniProtKB-ARBA"/>
</dbReference>
<dbReference type="GO" id="GO:0004674">
    <property type="term" value="F:protein serine/threonine kinase activity"/>
    <property type="evidence" value="ECO:0007669"/>
    <property type="project" value="UniProtKB-KW"/>
</dbReference>
<dbReference type="InterPro" id="IPR008271">
    <property type="entry name" value="Ser/Thr_kinase_AS"/>
</dbReference>
<keyword evidence="2 12" id="KW-0723">Serine/threonine-protein kinase</keyword>
<evidence type="ECO:0000256" key="3">
    <source>
        <dbReference type="ARBA" id="ARBA00022679"/>
    </source>
</evidence>
<dbReference type="AlphaFoldDB" id="A0A1H9XPL0"/>
<feature type="compositionally biased region" description="Polar residues" evidence="9">
    <location>
        <begin position="369"/>
        <end position="380"/>
    </location>
</feature>
<dbReference type="Gene3D" id="1.10.510.10">
    <property type="entry name" value="Transferase(Phosphotransferase) domain 1"/>
    <property type="match status" value="1"/>
</dbReference>
<keyword evidence="10" id="KW-1133">Transmembrane helix</keyword>
<comment type="catalytic activity">
    <reaction evidence="7">
        <text>L-threonyl-[protein] + ATP = O-phospho-L-threonyl-[protein] + ADP + H(+)</text>
        <dbReference type="Rhea" id="RHEA:46608"/>
        <dbReference type="Rhea" id="RHEA-COMP:11060"/>
        <dbReference type="Rhea" id="RHEA-COMP:11605"/>
        <dbReference type="ChEBI" id="CHEBI:15378"/>
        <dbReference type="ChEBI" id="CHEBI:30013"/>
        <dbReference type="ChEBI" id="CHEBI:30616"/>
        <dbReference type="ChEBI" id="CHEBI:61977"/>
        <dbReference type="ChEBI" id="CHEBI:456216"/>
        <dbReference type="EC" id="2.7.11.1"/>
    </reaction>
</comment>
<feature type="region of interest" description="Disordered" evidence="9">
    <location>
        <begin position="369"/>
        <end position="389"/>
    </location>
</feature>
<dbReference type="Gene3D" id="3.30.200.20">
    <property type="entry name" value="Phosphorylase Kinase, domain 1"/>
    <property type="match status" value="1"/>
</dbReference>
<dbReference type="PANTHER" id="PTHR43289">
    <property type="entry name" value="MITOGEN-ACTIVATED PROTEIN KINASE KINASE KINASE 20-RELATED"/>
    <property type="match status" value="1"/>
</dbReference>
<dbReference type="InterPro" id="IPR000719">
    <property type="entry name" value="Prot_kinase_dom"/>
</dbReference>
<evidence type="ECO:0000256" key="5">
    <source>
        <dbReference type="ARBA" id="ARBA00022777"/>
    </source>
</evidence>